<proteinExistence type="predicted"/>
<evidence type="ECO:0000313" key="2">
    <source>
        <dbReference type="Proteomes" id="UP001500298"/>
    </source>
</evidence>
<dbReference type="EMBL" id="BAABJX010000032">
    <property type="protein sequence ID" value="GAA4836167.1"/>
    <property type="molecule type" value="Genomic_DNA"/>
</dbReference>
<comment type="caution">
    <text evidence="1">The sequence shown here is derived from an EMBL/GenBank/DDBJ whole genome shotgun (WGS) entry which is preliminary data.</text>
</comment>
<dbReference type="Proteomes" id="UP001500298">
    <property type="component" value="Unassembled WGS sequence"/>
</dbReference>
<organism evidence="1 2">
    <name type="scientific">Algivirga pacifica</name>
    <dbReference type="NCBI Taxonomy" id="1162670"/>
    <lineage>
        <taxon>Bacteria</taxon>
        <taxon>Pseudomonadati</taxon>
        <taxon>Bacteroidota</taxon>
        <taxon>Cytophagia</taxon>
        <taxon>Cytophagales</taxon>
        <taxon>Flammeovirgaceae</taxon>
        <taxon>Algivirga</taxon>
    </lineage>
</organism>
<gene>
    <name evidence="1" type="ORF">GCM10023331_21750</name>
</gene>
<accession>A0ABP9DEG4</accession>
<sequence length="207" mass="23860">MNMNTEQVLKKLRIPNNGPFLLLNAPEQMKESILQAFPNTHTSVTEDAYEAILIFVHEKKEIKEWGTKGLKHMSTKGILWFAYPKKSSGVKTDISRDQGWDFLERKELVPVSQVAIDDTWSALRFRAVKEVSLTRRVQGGRRPAIEVPDVLKEALDRNPEASAFFNKLAYTYRKEYAQWIGSAKKEETIQQRVAKAIELLQKEQKLK</sequence>
<keyword evidence="2" id="KW-1185">Reference proteome</keyword>
<evidence type="ECO:0000313" key="1">
    <source>
        <dbReference type="EMBL" id="GAA4836167.1"/>
    </source>
</evidence>
<protein>
    <submittedName>
        <fullName evidence="1">YdeI/OmpD-associated family protein</fullName>
    </submittedName>
</protein>
<reference evidence="2" key="1">
    <citation type="journal article" date="2019" name="Int. J. Syst. Evol. Microbiol.">
        <title>The Global Catalogue of Microorganisms (GCM) 10K type strain sequencing project: providing services to taxonomists for standard genome sequencing and annotation.</title>
        <authorList>
            <consortium name="The Broad Institute Genomics Platform"/>
            <consortium name="The Broad Institute Genome Sequencing Center for Infectious Disease"/>
            <person name="Wu L."/>
            <person name="Ma J."/>
        </authorList>
    </citation>
    <scope>NUCLEOTIDE SEQUENCE [LARGE SCALE GENOMIC DNA]</scope>
    <source>
        <strain evidence="2">JCM 18326</strain>
    </source>
</reference>
<name>A0ABP9DEG4_9BACT</name>
<dbReference type="Pfam" id="PF13376">
    <property type="entry name" value="OmdA"/>
    <property type="match status" value="1"/>
</dbReference>